<keyword evidence="9" id="KW-0812">Transmembrane</keyword>
<protein>
    <recommendedName>
        <fullName evidence="4">5'-nucleotidase</fullName>
        <ecNumber evidence="4">3.1.3.5</ecNumber>
    </recommendedName>
</protein>
<evidence type="ECO:0000256" key="8">
    <source>
        <dbReference type="SAM" id="MobiDB-lite"/>
    </source>
</evidence>
<dbReference type="GO" id="GO:0005576">
    <property type="term" value="C:extracellular region"/>
    <property type="evidence" value="ECO:0007669"/>
    <property type="project" value="UniProtKB-SubCell"/>
</dbReference>
<dbReference type="EC" id="3.1.3.5" evidence="4"/>
<dbReference type="FunFam" id="3.90.780.10:FF:000004">
    <property type="entry name" value="UDP-sugar hydrolase, putative"/>
    <property type="match status" value="1"/>
</dbReference>
<keyword evidence="7" id="KW-0547">Nucleotide-binding</keyword>
<name>A0A9P0E3F4_NEZVI</name>
<evidence type="ECO:0000313" key="13">
    <source>
        <dbReference type="Proteomes" id="UP001152798"/>
    </source>
</evidence>
<dbReference type="PANTHER" id="PTHR11575">
    <property type="entry name" value="5'-NUCLEOTIDASE-RELATED"/>
    <property type="match status" value="1"/>
</dbReference>
<dbReference type="InterPro" id="IPR029052">
    <property type="entry name" value="Metallo-depent_PP-like"/>
</dbReference>
<evidence type="ECO:0000256" key="5">
    <source>
        <dbReference type="ARBA" id="ARBA00022525"/>
    </source>
</evidence>
<evidence type="ECO:0000256" key="3">
    <source>
        <dbReference type="ARBA" id="ARBA00006654"/>
    </source>
</evidence>
<dbReference type="EMBL" id="OV725077">
    <property type="protein sequence ID" value="CAH1390170.1"/>
    <property type="molecule type" value="Genomic_DNA"/>
</dbReference>
<dbReference type="Gene3D" id="3.60.21.10">
    <property type="match status" value="1"/>
</dbReference>
<evidence type="ECO:0000259" key="11">
    <source>
        <dbReference type="Pfam" id="PF02872"/>
    </source>
</evidence>
<dbReference type="Proteomes" id="UP001152798">
    <property type="component" value="Chromosome 1"/>
</dbReference>
<dbReference type="InterPro" id="IPR036907">
    <property type="entry name" value="5'-Nucleotdase_C_sf"/>
</dbReference>
<dbReference type="GO" id="GO:0006196">
    <property type="term" value="P:AMP catabolic process"/>
    <property type="evidence" value="ECO:0007669"/>
    <property type="project" value="TreeGrafter"/>
</dbReference>
<dbReference type="InterPro" id="IPR006179">
    <property type="entry name" value="5_nucleotidase/apyrase"/>
</dbReference>
<dbReference type="OrthoDB" id="7722975at2759"/>
<dbReference type="GO" id="GO:0008253">
    <property type="term" value="F:5'-nucleotidase activity"/>
    <property type="evidence" value="ECO:0007669"/>
    <property type="project" value="UniProtKB-EC"/>
</dbReference>
<evidence type="ECO:0000256" key="9">
    <source>
        <dbReference type="SAM" id="Phobius"/>
    </source>
</evidence>
<dbReference type="GO" id="GO:0005886">
    <property type="term" value="C:plasma membrane"/>
    <property type="evidence" value="ECO:0007669"/>
    <property type="project" value="TreeGrafter"/>
</dbReference>
<comment type="catalytic activity">
    <reaction evidence="1">
        <text>a ribonucleoside 5'-phosphate + H2O = a ribonucleoside + phosphate</text>
        <dbReference type="Rhea" id="RHEA:12484"/>
        <dbReference type="ChEBI" id="CHEBI:15377"/>
        <dbReference type="ChEBI" id="CHEBI:18254"/>
        <dbReference type="ChEBI" id="CHEBI:43474"/>
        <dbReference type="ChEBI" id="CHEBI:58043"/>
        <dbReference type="EC" id="3.1.3.5"/>
    </reaction>
</comment>
<evidence type="ECO:0000256" key="2">
    <source>
        <dbReference type="ARBA" id="ARBA00004613"/>
    </source>
</evidence>
<dbReference type="Pfam" id="PF00149">
    <property type="entry name" value="Metallophos"/>
    <property type="match status" value="1"/>
</dbReference>
<keyword evidence="9" id="KW-1133">Transmembrane helix</keyword>
<keyword evidence="13" id="KW-1185">Reference proteome</keyword>
<keyword evidence="9" id="KW-0472">Membrane</keyword>
<keyword evidence="5" id="KW-0964">Secreted</keyword>
<comment type="similarity">
    <text evidence="3 7">Belongs to the 5'-nucleotidase family.</text>
</comment>
<feature type="region of interest" description="Disordered" evidence="8">
    <location>
        <begin position="260"/>
        <end position="287"/>
    </location>
</feature>
<proteinExistence type="inferred from homology"/>
<keyword evidence="7" id="KW-0378">Hydrolase</keyword>
<organism evidence="12 13">
    <name type="scientific">Nezara viridula</name>
    <name type="common">Southern green stink bug</name>
    <name type="synonym">Cimex viridulus</name>
    <dbReference type="NCBI Taxonomy" id="85310"/>
    <lineage>
        <taxon>Eukaryota</taxon>
        <taxon>Metazoa</taxon>
        <taxon>Ecdysozoa</taxon>
        <taxon>Arthropoda</taxon>
        <taxon>Hexapoda</taxon>
        <taxon>Insecta</taxon>
        <taxon>Pterygota</taxon>
        <taxon>Neoptera</taxon>
        <taxon>Paraneoptera</taxon>
        <taxon>Hemiptera</taxon>
        <taxon>Heteroptera</taxon>
        <taxon>Panheteroptera</taxon>
        <taxon>Pentatomomorpha</taxon>
        <taxon>Pentatomoidea</taxon>
        <taxon>Pentatomidae</taxon>
        <taxon>Pentatominae</taxon>
        <taxon>Nezara</taxon>
    </lineage>
</organism>
<evidence type="ECO:0000256" key="1">
    <source>
        <dbReference type="ARBA" id="ARBA00000815"/>
    </source>
</evidence>
<evidence type="ECO:0000313" key="12">
    <source>
        <dbReference type="EMBL" id="CAH1390170.1"/>
    </source>
</evidence>
<feature type="transmembrane region" description="Helical" evidence="9">
    <location>
        <begin position="500"/>
        <end position="519"/>
    </location>
</feature>
<gene>
    <name evidence="12" type="ORF">NEZAVI_LOCUS1415</name>
</gene>
<reference evidence="12" key="1">
    <citation type="submission" date="2022-01" db="EMBL/GenBank/DDBJ databases">
        <authorList>
            <person name="King R."/>
        </authorList>
    </citation>
    <scope>NUCLEOTIDE SEQUENCE</scope>
</reference>
<evidence type="ECO:0000256" key="6">
    <source>
        <dbReference type="ARBA" id="ARBA00022729"/>
    </source>
</evidence>
<evidence type="ECO:0000259" key="10">
    <source>
        <dbReference type="Pfam" id="PF00149"/>
    </source>
</evidence>
<dbReference type="GO" id="GO:0000166">
    <property type="term" value="F:nucleotide binding"/>
    <property type="evidence" value="ECO:0007669"/>
    <property type="project" value="UniProtKB-KW"/>
</dbReference>
<dbReference type="InterPro" id="IPR008334">
    <property type="entry name" value="5'-Nucleotdase_C"/>
</dbReference>
<dbReference type="Gene3D" id="3.90.780.10">
    <property type="entry name" value="5'-Nucleotidase, C-terminal domain"/>
    <property type="match status" value="1"/>
</dbReference>
<feature type="domain" description="5'-Nucleotidase C-terminal" evidence="11">
    <location>
        <begin position="283"/>
        <end position="448"/>
    </location>
</feature>
<feature type="domain" description="Calcineurin-like phosphoesterase" evidence="10">
    <location>
        <begin position="69"/>
        <end position="195"/>
    </location>
</feature>
<dbReference type="InterPro" id="IPR004843">
    <property type="entry name" value="Calcineurin-like_PHP"/>
</dbReference>
<dbReference type="PRINTS" id="PR01607">
    <property type="entry name" value="APYRASEFAMLY"/>
</dbReference>
<dbReference type="SUPFAM" id="SSF55816">
    <property type="entry name" value="5'-nucleotidase (syn. UDP-sugar hydrolase), C-terminal domain"/>
    <property type="match status" value="1"/>
</dbReference>
<evidence type="ECO:0000256" key="4">
    <source>
        <dbReference type="ARBA" id="ARBA00012643"/>
    </source>
</evidence>
<keyword evidence="6" id="KW-0732">Signal</keyword>
<dbReference type="AlphaFoldDB" id="A0A9P0E3F4"/>
<dbReference type="Pfam" id="PF02872">
    <property type="entry name" value="5_nucleotid_C"/>
    <property type="match status" value="1"/>
</dbReference>
<sequence length="520" mass="56541">MAVLMHLVRNSPAGSLYTTINSTTVGQHEKLKSRRVNEMNKDAADVYAENWKEIARDKIPNDWNLLQSLGNHEFDDGVEGLEPFLKTVKTPSVAANLDLSATPGLAQGNLHSSWNLMVAGVNVSIIGYLTPQTSYLARPRPVKFFDEIPVLRNLSKEAKEQGAKIVIALGHSGFTMDKEIAKNVPDVDVVVGGHSDTFLYTGTPPDIEVPESTYPHVVTQASGKKVPVVQAYGYTKYLGHLVLEFDDQYNLVSSSGNPILLDSSKPQAKHDGNSGRGSGKQPGRSCGDCRSKECNLGNFISDALVDYHAQTETSHHAGWTNAPIGIMNGGSIRTSVPLMESRGRISEGDLITIIPFDNPISRVTLSGEVLKDVLETSARQIGAGSFLQVSGLRVTYDLTKEPGSKVVSVETLCGACSVPTYSPLRLNDTYSILVTEYLVQGGDQFLQFQTAPGVQTELLHWNDLEAVRSYMVKRQPVYPAVENRLRFVSEDSVLHSSANFASSSVVVVATAVFIIFFLGV</sequence>
<accession>A0A9P0E3F4</accession>
<dbReference type="PANTHER" id="PTHR11575:SF24">
    <property type="entry name" value="5'-NUCLEOTIDASE"/>
    <property type="match status" value="1"/>
</dbReference>
<comment type="subcellular location">
    <subcellularLocation>
        <location evidence="2">Secreted</location>
    </subcellularLocation>
</comment>
<dbReference type="SUPFAM" id="SSF56300">
    <property type="entry name" value="Metallo-dependent phosphatases"/>
    <property type="match status" value="1"/>
</dbReference>
<evidence type="ECO:0000256" key="7">
    <source>
        <dbReference type="RuleBase" id="RU362119"/>
    </source>
</evidence>